<name>A0ACB7RY90_HYAAI</name>
<gene>
    <name evidence="1" type="ORF">HPB50_020434</name>
</gene>
<evidence type="ECO:0000313" key="1">
    <source>
        <dbReference type="EMBL" id="KAH6926631.1"/>
    </source>
</evidence>
<accession>A0ACB7RY90</accession>
<keyword evidence="2" id="KW-1185">Reference proteome</keyword>
<protein>
    <submittedName>
        <fullName evidence="1">Uncharacterized protein</fullName>
    </submittedName>
</protein>
<evidence type="ECO:0000313" key="2">
    <source>
        <dbReference type="Proteomes" id="UP000821845"/>
    </source>
</evidence>
<dbReference type="Proteomes" id="UP000821845">
    <property type="component" value="Chromosome 7"/>
</dbReference>
<comment type="caution">
    <text evidence="1">The sequence shown here is derived from an EMBL/GenBank/DDBJ whole genome shotgun (WGS) entry which is preliminary data.</text>
</comment>
<dbReference type="EMBL" id="CM023487">
    <property type="protein sequence ID" value="KAH6926631.1"/>
    <property type="molecule type" value="Genomic_DNA"/>
</dbReference>
<organism evidence="1 2">
    <name type="scientific">Hyalomma asiaticum</name>
    <name type="common">Tick</name>
    <dbReference type="NCBI Taxonomy" id="266040"/>
    <lineage>
        <taxon>Eukaryota</taxon>
        <taxon>Metazoa</taxon>
        <taxon>Ecdysozoa</taxon>
        <taxon>Arthropoda</taxon>
        <taxon>Chelicerata</taxon>
        <taxon>Arachnida</taxon>
        <taxon>Acari</taxon>
        <taxon>Parasitiformes</taxon>
        <taxon>Ixodida</taxon>
        <taxon>Ixodoidea</taxon>
        <taxon>Ixodidae</taxon>
        <taxon>Hyalomminae</taxon>
        <taxon>Hyalomma</taxon>
    </lineage>
</organism>
<reference evidence="1" key="1">
    <citation type="submission" date="2020-05" db="EMBL/GenBank/DDBJ databases">
        <title>Large-scale comparative analyses of tick genomes elucidate their genetic diversity and vector capacities.</title>
        <authorList>
            <person name="Jia N."/>
            <person name="Wang J."/>
            <person name="Shi W."/>
            <person name="Du L."/>
            <person name="Sun Y."/>
            <person name="Zhan W."/>
            <person name="Jiang J."/>
            <person name="Wang Q."/>
            <person name="Zhang B."/>
            <person name="Ji P."/>
            <person name="Sakyi L.B."/>
            <person name="Cui X."/>
            <person name="Yuan T."/>
            <person name="Jiang B."/>
            <person name="Yang W."/>
            <person name="Lam T.T.-Y."/>
            <person name="Chang Q."/>
            <person name="Ding S."/>
            <person name="Wang X."/>
            <person name="Zhu J."/>
            <person name="Ruan X."/>
            <person name="Zhao L."/>
            <person name="Wei J."/>
            <person name="Que T."/>
            <person name="Du C."/>
            <person name="Cheng J."/>
            <person name="Dai P."/>
            <person name="Han X."/>
            <person name="Huang E."/>
            <person name="Gao Y."/>
            <person name="Liu J."/>
            <person name="Shao H."/>
            <person name="Ye R."/>
            <person name="Li L."/>
            <person name="Wei W."/>
            <person name="Wang X."/>
            <person name="Wang C."/>
            <person name="Yang T."/>
            <person name="Huo Q."/>
            <person name="Li W."/>
            <person name="Guo W."/>
            <person name="Chen H."/>
            <person name="Zhou L."/>
            <person name="Ni X."/>
            <person name="Tian J."/>
            <person name="Zhou Y."/>
            <person name="Sheng Y."/>
            <person name="Liu T."/>
            <person name="Pan Y."/>
            <person name="Xia L."/>
            <person name="Li J."/>
            <person name="Zhao F."/>
            <person name="Cao W."/>
        </authorList>
    </citation>
    <scope>NUCLEOTIDE SEQUENCE</scope>
    <source>
        <strain evidence="1">Hyas-2018</strain>
    </source>
</reference>
<proteinExistence type="predicted"/>
<sequence length="113" mass="12550">MFFLISLLALAVTNDAMAAGKSEAALLEENGWKDLPLKGNPLFQKLAAKAATSFKDHIDFYQVMVDVISVHKKASGECTSMFTVKGSKAENAVLDWVHCNDFMAPRRRRYPVN</sequence>